<evidence type="ECO:0000313" key="3">
    <source>
        <dbReference type="EMBL" id="VDK70783.1"/>
    </source>
</evidence>
<keyword evidence="4" id="KW-1185">Reference proteome</keyword>
<evidence type="ECO:0000256" key="1">
    <source>
        <dbReference type="SAM" id="Phobius"/>
    </source>
</evidence>
<gene>
    <name evidence="3" type="ORF">NLS_LOCUS1214</name>
</gene>
<keyword evidence="1" id="KW-0472">Membrane</keyword>
<dbReference type="EMBL" id="UYRX01000040">
    <property type="protein sequence ID" value="VDK70783.1"/>
    <property type="molecule type" value="Genomic_DNA"/>
</dbReference>
<dbReference type="PROSITE" id="PS51257">
    <property type="entry name" value="PROKAR_LIPOPROTEIN"/>
    <property type="match status" value="1"/>
</dbReference>
<keyword evidence="1" id="KW-1133">Transmembrane helix</keyword>
<dbReference type="OrthoDB" id="5875590at2759"/>
<dbReference type="Proteomes" id="UP000277928">
    <property type="component" value="Unassembled WGS sequence"/>
</dbReference>
<feature type="chain" id="PRO_5018230546" evidence="2">
    <location>
        <begin position="26"/>
        <end position="179"/>
    </location>
</feature>
<feature type="signal peptide" evidence="2">
    <location>
        <begin position="1"/>
        <end position="25"/>
    </location>
</feature>
<dbReference type="AlphaFoldDB" id="A0A3P6SLX1"/>
<organism evidence="3 4">
    <name type="scientific">Litomosoides sigmodontis</name>
    <name type="common">Filarial nematode worm</name>
    <dbReference type="NCBI Taxonomy" id="42156"/>
    <lineage>
        <taxon>Eukaryota</taxon>
        <taxon>Metazoa</taxon>
        <taxon>Ecdysozoa</taxon>
        <taxon>Nematoda</taxon>
        <taxon>Chromadorea</taxon>
        <taxon>Rhabditida</taxon>
        <taxon>Spirurina</taxon>
        <taxon>Spiruromorpha</taxon>
        <taxon>Filarioidea</taxon>
        <taxon>Onchocercidae</taxon>
        <taxon>Litomosoides</taxon>
    </lineage>
</organism>
<accession>A0A3P6SLX1</accession>
<reference evidence="3 4" key="1">
    <citation type="submission" date="2018-08" db="EMBL/GenBank/DDBJ databases">
        <authorList>
            <person name="Laetsch R D."/>
            <person name="Stevens L."/>
            <person name="Kumar S."/>
            <person name="Blaxter L. M."/>
        </authorList>
    </citation>
    <scope>NUCLEOTIDE SEQUENCE [LARGE SCALE GENOMIC DNA]</scope>
</reference>
<sequence length="179" mass="20153">MRGSAERMEEGTVLLLLSLISACEGGRQDEECSSHCSSKFDQNLSCWNKTAHFFNKALLDAFLRYVTTQKSIERMTTHRRNDYSYKDGIVTTELINKTITTFGAASFKAINGRKEPALLPCPKGCEKSSEFWLSCNLISLLLSGFLLAILIIGTLEKDRIDKKCGVVEETRETDKRKDN</sequence>
<keyword evidence="2" id="KW-0732">Signal</keyword>
<protein>
    <submittedName>
        <fullName evidence="3">Uncharacterized protein</fullName>
    </submittedName>
</protein>
<name>A0A3P6SLX1_LITSI</name>
<evidence type="ECO:0000313" key="4">
    <source>
        <dbReference type="Proteomes" id="UP000277928"/>
    </source>
</evidence>
<evidence type="ECO:0000256" key="2">
    <source>
        <dbReference type="SAM" id="SignalP"/>
    </source>
</evidence>
<proteinExistence type="predicted"/>
<keyword evidence="1" id="KW-0812">Transmembrane</keyword>
<dbReference type="OMA" id="SCWNKTA"/>
<feature type="transmembrane region" description="Helical" evidence="1">
    <location>
        <begin position="131"/>
        <end position="153"/>
    </location>
</feature>